<dbReference type="Proteomes" id="UP001152320">
    <property type="component" value="Chromosome 1"/>
</dbReference>
<keyword evidence="2" id="KW-0472">Membrane</keyword>
<feature type="transmembrane region" description="Helical" evidence="2">
    <location>
        <begin position="45"/>
        <end position="66"/>
    </location>
</feature>
<keyword evidence="2" id="KW-0812">Transmembrane</keyword>
<proteinExistence type="predicted"/>
<organism evidence="3 4">
    <name type="scientific">Holothuria leucospilota</name>
    <name type="common">Black long sea cucumber</name>
    <name type="synonym">Mertensiothuria leucospilota</name>
    <dbReference type="NCBI Taxonomy" id="206669"/>
    <lineage>
        <taxon>Eukaryota</taxon>
        <taxon>Metazoa</taxon>
        <taxon>Echinodermata</taxon>
        <taxon>Eleutherozoa</taxon>
        <taxon>Echinozoa</taxon>
        <taxon>Holothuroidea</taxon>
        <taxon>Aspidochirotacea</taxon>
        <taxon>Aspidochirotida</taxon>
        <taxon>Holothuriidae</taxon>
        <taxon>Holothuria</taxon>
    </lineage>
</organism>
<comment type="caution">
    <text evidence="3">The sequence shown here is derived from an EMBL/GenBank/DDBJ whole genome shotgun (WGS) entry which is preliminary data.</text>
</comment>
<accession>A0A9Q1CU69</accession>
<evidence type="ECO:0000313" key="4">
    <source>
        <dbReference type="Proteomes" id="UP001152320"/>
    </source>
</evidence>
<evidence type="ECO:0008006" key="5">
    <source>
        <dbReference type="Google" id="ProtNLM"/>
    </source>
</evidence>
<keyword evidence="4" id="KW-1185">Reference proteome</keyword>
<feature type="region of interest" description="Disordered" evidence="1">
    <location>
        <begin position="146"/>
        <end position="179"/>
    </location>
</feature>
<sequence length="329" mass="35935">MSNYAVVMCSLCMGGVMFIVGAIQIVAWVLCFEFCLTESTTGGNFYLGLITGFLAIAVGVLGISYLCFLRSCLVIISLIVDVPLVFASSIALVISAVSITEELRNLGGGAFYLVVQSVMSGIIALFSTIFAVQYCCIQNRSLKEEDADDEERTAGVRRGPERYNPYVDDDSRILPNGNFSGVPRILTQNYIVSTPTSRPSGSSDSNVNRQERGRPGNRSNPTQQRATDRLGRTASEYLGRRSPKSRSPRYQPNGRSRGSRSPRDSGTIGSFQMGPIIGNGIAGGSREQLTGNTRNHEPYGLANDWLPDFDTSEVMDNEARYGDNSNYFF</sequence>
<feature type="transmembrane region" description="Helical" evidence="2">
    <location>
        <begin position="7"/>
        <end position="30"/>
    </location>
</feature>
<evidence type="ECO:0000256" key="1">
    <source>
        <dbReference type="SAM" id="MobiDB-lite"/>
    </source>
</evidence>
<feature type="region of interest" description="Disordered" evidence="1">
    <location>
        <begin position="193"/>
        <end position="295"/>
    </location>
</feature>
<protein>
    <recommendedName>
        <fullName evidence="5">Transmembrane protein</fullName>
    </recommendedName>
</protein>
<keyword evidence="2" id="KW-1133">Transmembrane helix</keyword>
<feature type="transmembrane region" description="Helical" evidence="2">
    <location>
        <begin position="109"/>
        <end position="132"/>
    </location>
</feature>
<evidence type="ECO:0000313" key="3">
    <source>
        <dbReference type="EMBL" id="KAJ8051050.1"/>
    </source>
</evidence>
<name>A0A9Q1CU69_HOLLE</name>
<feature type="compositionally biased region" description="Polar residues" evidence="1">
    <location>
        <begin position="193"/>
        <end position="208"/>
    </location>
</feature>
<dbReference type="EMBL" id="JAIZAY010000001">
    <property type="protein sequence ID" value="KAJ8051050.1"/>
    <property type="molecule type" value="Genomic_DNA"/>
</dbReference>
<dbReference type="AlphaFoldDB" id="A0A9Q1CU69"/>
<dbReference type="OrthoDB" id="10496309at2759"/>
<feature type="compositionally biased region" description="Basic and acidic residues" evidence="1">
    <location>
        <begin position="152"/>
        <end position="161"/>
    </location>
</feature>
<reference evidence="3" key="1">
    <citation type="submission" date="2021-10" db="EMBL/GenBank/DDBJ databases">
        <title>Tropical sea cucumber genome reveals ecological adaptation and Cuvierian tubules defense mechanism.</title>
        <authorList>
            <person name="Chen T."/>
        </authorList>
    </citation>
    <scope>NUCLEOTIDE SEQUENCE</scope>
    <source>
        <strain evidence="3">Nanhai2018</strain>
        <tissue evidence="3">Muscle</tissue>
    </source>
</reference>
<gene>
    <name evidence="3" type="ORF">HOLleu_04474</name>
</gene>
<feature type="transmembrane region" description="Helical" evidence="2">
    <location>
        <begin position="73"/>
        <end position="97"/>
    </location>
</feature>
<evidence type="ECO:0000256" key="2">
    <source>
        <dbReference type="SAM" id="Phobius"/>
    </source>
</evidence>